<dbReference type="InterPro" id="IPR013096">
    <property type="entry name" value="Cupin_2"/>
</dbReference>
<evidence type="ECO:0000256" key="2">
    <source>
        <dbReference type="SAM" id="SignalP"/>
    </source>
</evidence>
<dbReference type="PANTHER" id="PTHR38599">
    <property type="entry name" value="CUPIN DOMAIN PROTEIN (AFU_ORTHOLOGUE AFUA_3G13620)"/>
    <property type="match status" value="1"/>
</dbReference>
<dbReference type="InterPro" id="IPR014710">
    <property type="entry name" value="RmlC-like_jellyroll"/>
</dbReference>
<sequence>MTRNTKLWKRFRLLVGLVVGGAAVAAPAAAGPGDSPAEPGGSHSGTGAHPTGSATVLTPLLTVTPPVIPEGAEITTATIELQPGDPGTPPHRHPGPVFGYMLEGEMVFELEGEPERIIRAGEAFWEPGGDLIHYQTRDNLPDRKSRFVVAMVCLPGQPMLTLVSPEELEARKDRRAPRPR</sequence>
<dbReference type="EMBL" id="QQAZ01000007">
    <property type="protein sequence ID" value="RDI49094.1"/>
    <property type="molecule type" value="Genomic_DNA"/>
</dbReference>
<dbReference type="SUPFAM" id="SSF51182">
    <property type="entry name" value="RmlC-like cupins"/>
    <property type="match status" value="1"/>
</dbReference>
<dbReference type="CDD" id="cd02234">
    <property type="entry name" value="cupin_BLR7677-like"/>
    <property type="match status" value="1"/>
</dbReference>
<dbReference type="Gene3D" id="2.60.120.10">
    <property type="entry name" value="Jelly Rolls"/>
    <property type="match status" value="1"/>
</dbReference>
<accession>A0A370GZJ5</accession>
<keyword evidence="5" id="KW-1185">Reference proteome</keyword>
<name>A0A370GZJ5_9NOCA</name>
<feature type="signal peptide" evidence="2">
    <location>
        <begin position="1"/>
        <end position="30"/>
    </location>
</feature>
<dbReference type="PANTHER" id="PTHR38599:SF1">
    <property type="entry name" value="CUPIN DOMAIN PROTEIN (AFU_ORTHOLOGUE AFUA_3G13620)"/>
    <property type="match status" value="1"/>
</dbReference>
<feature type="domain" description="Cupin type-2" evidence="3">
    <location>
        <begin position="79"/>
        <end position="129"/>
    </location>
</feature>
<keyword evidence="2" id="KW-0732">Signal</keyword>
<feature type="chain" id="PRO_5039639987" evidence="2">
    <location>
        <begin position="31"/>
        <end position="180"/>
    </location>
</feature>
<protein>
    <submittedName>
        <fullName evidence="4">Cupin domain</fullName>
    </submittedName>
</protein>
<evidence type="ECO:0000256" key="1">
    <source>
        <dbReference type="SAM" id="MobiDB-lite"/>
    </source>
</evidence>
<evidence type="ECO:0000313" key="4">
    <source>
        <dbReference type="EMBL" id="RDI49094.1"/>
    </source>
</evidence>
<dbReference type="InterPro" id="IPR011051">
    <property type="entry name" value="RmlC_Cupin_sf"/>
</dbReference>
<gene>
    <name evidence="4" type="ORF">DFR68_107220</name>
</gene>
<dbReference type="AlphaFoldDB" id="A0A370GZJ5"/>
<dbReference type="STRING" id="1210089.GCA_001613165_00710"/>
<feature type="compositionally biased region" description="Low complexity" evidence="1">
    <location>
        <begin position="27"/>
        <end position="41"/>
    </location>
</feature>
<organism evidence="4 5">
    <name type="scientific">Nocardia mexicana</name>
    <dbReference type="NCBI Taxonomy" id="279262"/>
    <lineage>
        <taxon>Bacteria</taxon>
        <taxon>Bacillati</taxon>
        <taxon>Actinomycetota</taxon>
        <taxon>Actinomycetes</taxon>
        <taxon>Mycobacteriales</taxon>
        <taxon>Nocardiaceae</taxon>
        <taxon>Nocardia</taxon>
    </lineage>
</organism>
<proteinExistence type="predicted"/>
<dbReference type="Proteomes" id="UP000255355">
    <property type="component" value="Unassembled WGS sequence"/>
</dbReference>
<evidence type="ECO:0000259" key="3">
    <source>
        <dbReference type="Pfam" id="PF07883"/>
    </source>
</evidence>
<evidence type="ECO:0000313" key="5">
    <source>
        <dbReference type="Proteomes" id="UP000255355"/>
    </source>
</evidence>
<dbReference type="OrthoDB" id="4270834at2"/>
<comment type="caution">
    <text evidence="4">The sequence shown here is derived from an EMBL/GenBank/DDBJ whole genome shotgun (WGS) entry which is preliminary data.</text>
</comment>
<dbReference type="Pfam" id="PF07883">
    <property type="entry name" value="Cupin_2"/>
    <property type="match status" value="1"/>
</dbReference>
<reference evidence="4 5" key="1">
    <citation type="submission" date="2018-07" db="EMBL/GenBank/DDBJ databases">
        <title>Genomic Encyclopedia of Type Strains, Phase IV (KMG-IV): sequencing the most valuable type-strain genomes for metagenomic binning, comparative biology and taxonomic classification.</title>
        <authorList>
            <person name="Goeker M."/>
        </authorList>
    </citation>
    <scope>NUCLEOTIDE SEQUENCE [LARGE SCALE GENOMIC DNA]</scope>
    <source>
        <strain evidence="4 5">DSM 44952</strain>
    </source>
</reference>
<feature type="region of interest" description="Disordered" evidence="1">
    <location>
        <begin position="27"/>
        <end position="54"/>
    </location>
</feature>